<accession>C6PP61</accession>
<keyword evidence="1" id="KW-1133">Transmembrane helix</keyword>
<organism evidence="2 3">
    <name type="scientific">Clostridium carboxidivorans P7</name>
    <dbReference type="NCBI Taxonomy" id="536227"/>
    <lineage>
        <taxon>Bacteria</taxon>
        <taxon>Bacillati</taxon>
        <taxon>Bacillota</taxon>
        <taxon>Clostridia</taxon>
        <taxon>Eubacteriales</taxon>
        <taxon>Clostridiaceae</taxon>
        <taxon>Clostridium</taxon>
    </lineage>
</organism>
<comment type="caution">
    <text evidence="2">The sequence shown here is derived from an EMBL/GenBank/DDBJ whole genome shotgun (WGS) entry which is preliminary data.</text>
</comment>
<feature type="transmembrane region" description="Helical" evidence="1">
    <location>
        <begin position="27"/>
        <end position="45"/>
    </location>
</feature>
<feature type="transmembrane region" description="Helical" evidence="1">
    <location>
        <begin position="51"/>
        <end position="72"/>
    </location>
</feature>
<gene>
    <name evidence="2" type="ORF">CcarbDRAFT_0578</name>
</gene>
<sequence length="136" mass="15762">MNFDKEDFKAYLTMIENVISRMATNSFIVKGWTITMISAILVLAVSKNLNYKVYIIAIVADISFCFIDCFYLRTEKLYRNMYKSVLGFKNNLKQINFFDLNASEYKDKNTSPINVFLSCSIWPLYLVILASIVFIA</sequence>
<dbReference type="RefSeq" id="WP_007059463.1">
    <property type="nucleotide sequence ID" value="NZ_ACVI01000006.1"/>
</dbReference>
<dbReference type="eggNOG" id="ENOG50339TQ">
    <property type="taxonomic scope" value="Bacteria"/>
</dbReference>
<name>C6PP61_9CLOT</name>
<protein>
    <submittedName>
        <fullName evidence="2">Uncharacterized protein</fullName>
    </submittedName>
</protein>
<dbReference type="EMBL" id="ACVI01000006">
    <property type="protein sequence ID" value="EET88939.1"/>
    <property type="molecule type" value="Genomic_DNA"/>
</dbReference>
<keyword evidence="3" id="KW-1185">Reference proteome</keyword>
<keyword evidence="1" id="KW-0812">Transmembrane</keyword>
<dbReference type="Proteomes" id="UP000004198">
    <property type="component" value="Unassembled WGS sequence"/>
</dbReference>
<reference evidence="2 3" key="1">
    <citation type="submission" date="2009-06" db="EMBL/GenBank/DDBJ databases">
        <title>The draft genome of Clostridium carboxidivorans P7.</title>
        <authorList>
            <consortium name="US DOE Joint Genome Institute (JGI-PGF)"/>
            <person name="Lucas S."/>
            <person name="Copeland A."/>
            <person name="Lapidus A."/>
            <person name="Glavina del Rio T."/>
            <person name="Tice H."/>
            <person name="Bruce D."/>
            <person name="Goodwin L."/>
            <person name="Pitluck S."/>
            <person name="Larimer F."/>
            <person name="Land M.L."/>
            <person name="Hauser L."/>
            <person name="Hemme C.L."/>
        </authorList>
    </citation>
    <scope>NUCLEOTIDE SEQUENCE [LARGE SCALE GENOMIC DNA]</scope>
    <source>
        <strain evidence="2 3">P7</strain>
    </source>
</reference>
<proteinExistence type="predicted"/>
<dbReference type="OrthoDB" id="573709at2"/>
<evidence type="ECO:0000313" key="3">
    <source>
        <dbReference type="Proteomes" id="UP000004198"/>
    </source>
</evidence>
<feature type="transmembrane region" description="Helical" evidence="1">
    <location>
        <begin position="115"/>
        <end position="135"/>
    </location>
</feature>
<evidence type="ECO:0000256" key="1">
    <source>
        <dbReference type="SAM" id="Phobius"/>
    </source>
</evidence>
<keyword evidence="1" id="KW-0472">Membrane</keyword>
<dbReference type="AlphaFoldDB" id="C6PP61"/>
<evidence type="ECO:0000313" key="2">
    <source>
        <dbReference type="EMBL" id="EET88939.1"/>
    </source>
</evidence>